<keyword evidence="2" id="KW-1185">Reference proteome</keyword>
<evidence type="ECO:0000313" key="2">
    <source>
        <dbReference type="Proteomes" id="UP001383192"/>
    </source>
</evidence>
<dbReference type="EMBL" id="JAYKXP010000363">
    <property type="protein sequence ID" value="KAK7014446.1"/>
    <property type="molecule type" value="Genomic_DNA"/>
</dbReference>
<protein>
    <submittedName>
        <fullName evidence="1">Uncharacterized protein</fullName>
    </submittedName>
</protein>
<organism evidence="1 2">
    <name type="scientific">Paramarasmius palmivorus</name>
    <dbReference type="NCBI Taxonomy" id="297713"/>
    <lineage>
        <taxon>Eukaryota</taxon>
        <taxon>Fungi</taxon>
        <taxon>Dikarya</taxon>
        <taxon>Basidiomycota</taxon>
        <taxon>Agaricomycotina</taxon>
        <taxon>Agaricomycetes</taxon>
        <taxon>Agaricomycetidae</taxon>
        <taxon>Agaricales</taxon>
        <taxon>Marasmiineae</taxon>
        <taxon>Marasmiaceae</taxon>
        <taxon>Paramarasmius</taxon>
    </lineage>
</organism>
<evidence type="ECO:0000313" key="1">
    <source>
        <dbReference type="EMBL" id="KAK7014446.1"/>
    </source>
</evidence>
<name>A0AAW0AMN3_9AGAR</name>
<comment type="caution">
    <text evidence="1">The sequence shown here is derived from an EMBL/GenBank/DDBJ whole genome shotgun (WGS) entry which is preliminary data.</text>
</comment>
<gene>
    <name evidence="1" type="ORF">VNI00_019356</name>
</gene>
<reference evidence="1 2" key="1">
    <citation type="submission" date="2024-01" db="EMBL/GenBank/DDBJ databases">
        <title>A draft genome for a cacao thread blight-causing isolate of Paramarasmius palmivorus.</title>
        <authorList>
            <person name="Baruah I.K."/>
            <person name="Bukari Y."/>
            <person name="Amoako-Attah I."/>
            <person name="Meinhardt L.W."/>
            <person name="Bailey B.A."/>
            <person name="Cohen S.P."/>
        </authorList>
    </citation>
    <scope>NUCLEOTIDE SEQUENCE [LARGE SCALE GENOMIC DNA]</scope>
    <source>
        <strain evidence="1 2">GH-12</strain>
    </source>
</reference>
<sequence length="116" mass="13285">MSTSSFSSDMSSDHPYEERYHDIDIERDPAKLDFDDNGHLQISEYNDGQGIHLEVTIIQQHPVGAQIRANAKWPFIKKVTFLFEDQEFGEAMKKILEVQDEGGLLDYIIIGDQGRL</sequence>
<dbReference type="Proteomes" id="UP001383192">
    <property type="component" value="Unassembled WGS sequence"/>
</dbReference>
<proteinExistence type="predicted"/>
<accession>A0AAW0AMN3</accession>
<dbReference type="AlphaFoldDB" id="A0AAW0AMN3"/>